<sequence>MINKFYEDANINKWQGHRLLAVNEYVTQLDVSDVMLLHFSKTQTKMPCVRLSQLYDVKNNITLDLQVDSYSTGEPQMALQQNNRGQNKVKYY</sequence>
<reference evidence="1" key="1">
    <citation type="submission" date="2015-08" db="EMBL/GenBank/DDBJ databases">
        <title>Partial sequence of psychrophilic Colwellia sp.</title>
        <authorList>
            <person name="Pankowski J.A."/>
            <person name="Leong J.S."/>
            <person name="Nano F.E."/>
        </authorList>
    </citation>
    <scope>NUCLEOTIDE SEQUENCE</scope>
    <source>
        <strain evidence="1">C1</strain>
    </source>
</reference>
<organism evidence="1">
    <name type="scientific">Colwellia sp. C1</name>
    <dbReference type="NCBI Taxonomy" id="1737566"/>
    <lineage>
        <taxon>Bacteria</taxon>
        <taxon>Pseudomonadati</taxon>
        <taxon>Pseudomonadota</taxon>
        <taxon>Gammaproteobacteria</taxon>
        <taxon>Alteromonadales</taxon>
        <taxon>Colwelliaceae</taxon>
        <taxon>Colwellia</taxon>
    </lineage>
</organism>
<name>A0A0P0L4G2_9GAMM</name>
<proteinExistence type="predicted"/>
<dbReference type="AlphaFoldDB" id="A0A0P0L4G2"/>
<protein>
    <submittedName>
        <fullName evidence="1">Uncharacterized protein</fullName>
    </submittedName>
</protein>
<dbReference type="EMBL" id="KT428295">
    <property type="protein sequence ID" value="ALK44362.1"/>
    <property type="molecule type" value="Genomic_DNA"/>
</dbReference>
<evidence type="ECO:0000313" key="1">
    <source>
        <dbReference type="EMBL" id="ALK44362.1"/>
    </source>
</evidence>
<accession>A0A0P0L4G2</accession>